<proteinExistence type="predicted"/>
<evidence type="ECO:0000313" key="2">
    <source>
        <dbReference type="Proteomes" id="UP000218437"/>
    </source>
</evidence>
<evidence type="ECO:0000313" key="1">
    <source>
        <dbReference type="EMBL" id="ATD59947.1"/>
    </source>
</evidence>
<dbReference type="AlphaFoldDB" id="A0A290WSS1"/>
<accession>A0A290WSS1</accession>
<dbReference type="EMBL" id="CP023422">
    <property type="protein sequence ID" value="ATD59947.1"/>
    <property type="molecule type" value="Genomic_DNA"/>
</dbReference>
<name>A0A290WSS1_9BURK</name>
<sequence>MTVLTFKSRQAAEQPQPVKPVRARLELEQLPVAPTTNLYLEDAVRGRLIIGKHTIESLDGIQLGLAAYVANVGSVEVLAPSLAGEVIILSGSRQAPVELDNLEHVAGKSMKAKRQRAEFWFLKRLHVALRAARNSKRAPLGSLDGWEREKLPNAIALVPLELRVNNRFKRASGYKEDGSPLTAKGIELAARNHRVLSAFKADKAAYNIDIPWDYIHRSESPQGPVAINGPAYLAVQRMLRKWLFPRMPANYAELWTSFEFCQDLEMMLFSPFGGPVDPEWVKSHRAARRKLYPETSDLFEACLAGQASAIVALQLHRDWLAVLSTQFVEVTTDASGEQ</sequence>
<dbReference type="KEGG" id="jsv:CNX70_06920"/>
<dbReference type="RefSeq" id="WP_096234095.1">
    <property type="nucleotide sequence ID" value="NZ_CP023422.1"/>
</dbReference>
<reference evidence="1 2" key="1">
    <citation type="submission" date="2017-09" db="EMBL/GenBank/DDBJ databases">
        <title>Complete genome sequence of Janthinobacterium svalbardensis PAMC 27463.</title>
        <authorList>
            <person name="Cho Y.-J."/>
            <person name="Cho A."/>
            <person name="Kim O.-S."/>
            <person name="Lee J.-I."/>
        </authorList>
    </citation>
    <scope>NUCLEOTIDE SEQUENCE [LARGE SCALE GENOMIC DNA]</scope>
    <source>
        <strain evidence="1 2">PAMC 27463</strain>
    </source>
</reference>
<dbReference type="Proteomes" id="UP000218437">
    <property type="component" value="Chromosome"/>
</dbReference>
<gene>
    <name evidence="1" type="ORF">CNX70_06920</name>
</gene>
<protein>
    <submittedName>
        <fullName evidence="1">Uncharacterized protein</fullName>
    </submittedName>
</protein>
<organism evidence="1 2">
    <name type="scientific">Janthinobacterium svalbardensis</name>
    <dbReference type="NCBI Taxonomy" id="368607"/>
    <lineage>
        <taxon>Bacteria</taxon>
        <taxon>Pseudomonadati</taxon>
        <taxon>Pseudomonadota</taxon>
        <taxon>Betaproteobacteria</taxon>
        <taxon>Burkholderiales</taxon>
        <taxon>Oxalobacteraceae</taxon>
        <taxon>Janthinobacterium</taxon>
    </lineage>
</organism>
<keyword evidence="2" id="KW-1185">Reference proteome</keyword>